<name>A0A3N0E607_SINP1</name>
<reference evidence="1 2" key="1">
    <citation type="submission" date="2018-10" db="EMBL/GenBank/DDBJ databases">
        <title>Sinomicrobium pectinilyticum sp. nov., a pectinase-producing bacterium isolated from alkaline and saline soil, and emended description of the genus Sinomicrobium.</title>
        <authorList>
            <person name="Cheng B."/>
            <person name="Li C."/>
            <person name="Lai Q."/>
            <person name="Du M."/>
            <person name="Shao Z."/>
            <person name="Xu P."/>
            <person name="Yang C."/>
        </authorList>
    </citation>
    <scope>NUCLEOTIDE SEQUENCE [LARGE SCALE GENOMIC DNA]</scope>
    <source>
        <strain evidence="1 2">5DNS001</strain>
    </source>
</reference>
<dbReference type="Proteomes" id="UP000267469">
    <property type="component" value="Unassembled WGS sequence"/>
</dbReference>
<accession>A0A3N0E607</accession>
<dbReference type="AlphaFoldDB" id="A0A3N0E607"/>
<evidence type="ECO:0000313" key="1">
    <source>
        <dbReference type="EMBL" id="RNL83268.1"/>
    </source>
</evidence>
<evidence type="ECO:0000313" key="2">
    <source>
        <dbReference type="Proteomes" id="UP000267469"/>
    </source>
</evidence>
<dbReference type="EMBL" id="RJTM01000106">
    <property type="protein sequence ID" value="RNL83268.1"/>
    <property type="molecule type" value="Genomic_DNA"/>
</dbReference>
<gene>
    <name evidence="1" type="ORF">ED312_15405</name>
</gene>
<keyword evidence="2" id="KW-1185">Reference proteome</keyword>
<protein>
    <submittedName>
        <fullName evidence="1">Uncharacterized protein</fullName>
    </submittedName>
</protein>
<sequence>MAQFTKENLRRAEENYGDTASFQRLKGIWKRRKDIPDKYLIMQGWNYIDEERTQELRCVLCFPQLNYCRLVDKQFIFTSVMADIKFGKRAVYEWEYRLIKEELSALGKKIKQFTRKEVQSSVAYFESLNQLLDDDRLVKRALHQAVPVEVKPMIFKFFPYHRKKYGVYAPRLIQNYRSFFEGLRKELKLLSDRLTLK</sequence>
<proteinExistence type="predicted"/>
<organism evidence="1 2">
    <name type="scientific">Sinomicrobium pectinilyticum</name>
    <dbReference type="NCBI Taxonomy" id="1084421"/>
    <lineage>
        <taxon>Bacteria</taxon>
        <taxon>Pseudomonadati</taxon>
        <taxon>Bacteroidota</taxon>
        <taxon>Flavobacteriia</taxon>
        <taxon>Flavobacteriales</taxon>
        <taxon>Flavobacteriaceae</taxon>
        <taxon>Sinomicrobium</taxon>
    </lineage>
</organism>
<dbReference type="RefSeq" id="WP_123216914.1">
    <property type="nucleotide sequence ID" value="NZ_RJTM01000106.1"/>
</dbReference>
<comment type="caution">
    <text evidence="1">The sequence shown here is derived from an EMBL/GenBank/DDBJ whole genome shotgun (WGS) entry which is preliminary data.</text>
</comment>